<feature type="active site" evidence="2">
    <location>
        <position position="2"/>
    </location>
</feature>
<dbReference type="PROSITE" id="PS01066">
    <property type="entry name" value="UPP_SYNTHASE"/>
    <property type="match status" value="1"/>
</dbReference>
<name>A0A6N1VNN9_9HYPH</name>
<feature type="binding site" evidence="2">
    <location>
        <position position="2"/>
    </location>
    <ligand>
        <name>Mg(2+)</name>
        <dbReference type="ChEBI" id="CHEBI:18420"/>
    </ligand>
</feature>
<feature type="binding site" evidence="2">
    <location>
        <position position="15"/>
    </location>
    <ligand>
        <name>substrate</name>
    </ligand>
</feature>
<feature type="binding site" evidence="2">
    <location>
        <begin position="47"/>
        <end position="49"/>
    </location>
    <ligand>
        <name>substrate</name>
    </ligand>
</feature>
<sequence>MDGNGRWAAARGRPRSYGHKAGVEAVRRTVKAAADLGVEYLTLFAFSSENWSRPREEVRDLFGLMKFFVTRDLAELCANGVRIRVLGDRSGLSSDILGLIETAETKSRQNTALQLNIAFNYGARNELRRAFAAVAKRCAEEGRDPSQIGEDEIAAALDTAGQPDPDLVIRTSGEMRLSNFMLWQAAYAEFVFLPCMWPDFDKEWLQRAISEFSSRTRRYGGIDAAKDVAL</sequence>
<evidence type="ECO:0000256" key="2">
    <source>
        <dbReference type="HAMAP-Rule" id="MF_01139"/>
    </source>
</evidence>
<proteinExistence type="inferred from homology"/>
<dbReference type="InterPro" id="IPR018520">
    <property type="entry name" value="UPP_synth-like_CS"/>
</dbReference>
<evidence type="ECO:0000256" key="1">
    <source>
        <dbReference type="ARBA" id="ARBA00022679"/>
    </source>
</evidence>
<dbReference type="EC" id="2.5.1.-" evidence="2"/>
<organism evidence="3 4">
    <name type="scientific">Oricola thermophila</name>
    <dbReference type="NCBI Taxonomy" id="2742145"/>
    <lineage>
        <taxon>Bacteria</taxon>
        <taxon>Pseudomonadati</taxon>
        <taxon>Pseudomonadota</taxon>
        <taxon>Alphaproteobacteria</taxon>
        <taxon>Hyphomicrobiales</taxon>
        <taxon>Ahrensiaceae</taxon>
        <taxon>Oricola</taxon>
    </lineage>
</organism>
<dbReference type="PANTHER" id="PTHR10291">
    <property type="entry name" value="DEHYDRODOLICHYL DIPHOSPHATE SYNTHASE FAMILY MEMBER"/>
    <property type="match status" value="1"/>
</dbReference>
<dbReference type="SUPFAM" id="SSF64005">
    <property type="entry name" value="Undecaprenyl diphosphate synthase"/>
    <property type="match status" value="1"/>
</dbReference>
<comment type="function">
    <text evidence="2">Catalyzes the condensation of isopentenyl diphosphate (IPP) with allylic pyrophosphates generating different type of terpenoids.</text>
</comment>
<reference evidence="3 4" key="1">
    <citation type="submission" date="2020-06" db="EMBL/GenBank/DDBJ databases">
        <title>Oricola thermophila sp. nov. isolated from a tidal sediments.</title>
        <authorList>
            <person name="Kwon K.K."/>
            <person name="Yang S.-H."/>
            <person name="Park M.-J."/>
        </authorList>
    </citation>
    <scope>NUCLEOTIDE SEQUENCE [LARGE SCALE GENOMIC DNA]</scope>
    <source>
        <strain evidence="3 4">MEBiC13590</strain>
    </source>
</reference>
<dbReference type="NCBIfam" id="TIGR00055">
    <property type="entry name" value="uppS"/>
    <property type="match status" value="1"/>
</dbReference>
<keyword evidence="2" id="KW-0479">Metal-binding</keyword>
<comment type="subunit">
    <text evidence="2">Homodimer.</text>
</comment>
<feature type="active site" description="Proton acceptor" evidence="2">
    <location>
        <position position="50"/>
    </location>
</feature>
<dbReference type="GO" id="GO:0000287">
    <property type="term" value="F:magnesium ion binding"/>
    <property type="evidence" value="ECO:0007669"/>
    <property type="project" value="UniProtKB-UniRule"/>
</dbReference>
<keyword evidence="1 2" id="KW-0808">Transferase</keyword>
<dbReference type="PANTHER" id="PTHR10291:SF0">
    <property type="entry name" value="DEHYDRODOLICHYL DIPHOSPHATE SYNTHASE 2"/>
    <property type="match status" value="1"/>
</dbReference>
<dbReference type="Proteomes" id="UP000509367">
    <property type="component" value="Chromosome"/>
</dbReference>
<evidence type="ECO:0000313" key="3">
    <source>
        <dbReference type="EMBL" id="QKV20557.1"/>
    </source>
</evidence>
<feature type="binding site" evidence="2">
    <location>
        <position position="7"/>
    </location>
    <ligand>
        <name>substrate</name>
    </ligand>
</feature>
<feature type="binding site" evidence="2">
    <location>
        <begin position="3"/>
        <end position="6"/>
    </location>
    <ligand>
        <name>substrate</name>
    </ligand>
</feature>
<feature type="binding site" evidence="2">
    <location>
        <position position="51"/>
    </location>
    <ligand>
        <name>substrate</name>
    </ligand>
</feature>
<feature type="binding site" evidence="2">
    <location>
        <position position="189"/>
    </location>
    <ligand>
        <name>Mg(2+)</name>
        <dbReference type="ChEBI" id="CHEBI:18420"/>
    </ligand>
</feature>
<dbReference type="Gene3D" id="3.40.1180.10">
    <property type="entry name" value="Decaprenyl diphosphate synthase-like"/>
    <property type="match status" value="1"/>
</dbReference>
<dbReference type="CDD" id="cd00475">
    <property type="entry name" value="Cis_IPPS"/>
    <property type="match status" value="1"/>
</dbReference>
<protein>
    <recommendedName>
        <fullName evidence="2">Isoprenyl transferase</fullName>
        <ecNumber evidence="2">2.5.1.-</ecNumber>
    </recommendedName>
</protein>
<dbReference type="GO" id="GO:0008834">
    <property type="term" value="F:ditrans,polycis-undecaprenyl-diphosphate synthase [(2E,6E)-farnesyl-diphosphate specific] activity"/>
    <property type="evidence" value="ECO:0007669"/>
    <property type="project" value="TreeGrafter"/>
</dbReference>
<dbReference type="EMBL" id="CP054836">
    <property type="protein sequence ID" value="QKV20557.1"/>
    <property type="molecule type" value="Genomic_DNA"/>
</dbReference>
<feature type="binding site" evidence="2">
    <location>
        <position position="53"/>
    </location>
    <ligand>
        <name>substrate</name>
    </ligand>
</feature>
<keyword evidence="2" id="KW-0460">Magnesium</keyword>
<dbReference type="GO" id="GO:0005829">
    <property type="term" value="C:cytosol"/>
    <property type="evidence" value="ECO:0007669"/>
    <property type="project" value="TreeGrafter"/>
</dbReference>
<dbReference type="AlphaFoldDB" id="A0A6N1VNN9"/>
<keyword evidence="4" id="KW-1185">Reference proteome</keyword>
<dbReference type="Pfam" id="PF01255">
    <property type="entry name" value="Prenyltransf"/>
    <property type="match status" value="1"/>
</dbReference>
<dbReference type="RefSeq" id="WP_175278447.1">
    <property type="nucleotide sequence ID" value="NZ_CP054836.1"/>
</dbReference>
<feature type="binding site" evidence="2">
    <location>
        <position position="170"/>
    </location>
    <ligand>
        <name>substrate</name>
    </ligand>
</feature>
<accession>A0A6N1VNN9</accession>
<dbReference type="HAMAP" id="MF_01139">
    <property type="entry name" value="ISPT"/>
    <property type="match status" value="1"/>
</dbReference>
<evidence type="ECO:0000313" key="4">
    <source>
        <dbReference type="Proteomes" id="UP000509367"/>
    </source>
</evidence>
<feature type="binding site" evidence="2">
    <location>
        <position position="19"/>
    </location>
    <ligand>
        <name>substrate</name>
    </ligand>
</feature>
<feature type="binding site" evidence="2">
    <location>
        <begin position="176"/>
        <end position="178"/>
    </location>
    <ligand>
        <name>substrate</name>
    </ligand>
</feature>
<comment type="similarity">
    <text evidence="2">Belongs to the UPP synthase family.</text>
</comment>
<gene>
    <name evidence="3" type="primary">uppS</name>
    <name evidence="3" type="ORF">HTY61_06350</name>
</gene>
<comment type="cofactor">
    <cofactor evidence="2">
        <name>Mg(2+)</name>
        <dbReference type="ChEBI" id="CHEBI:18420"/>
    </cofactor>
    <text evidence="2">Binds 2 magnesium ions per subunit.</text>
</comment>
<dbReference type="InterPro" id="IPR001441">
    <property type="entry name" value="UPP_synth-like"/>
</dbReference>
<dbReference type="KEGG" id="orm:HTY61_06350"/>
<dbReference type="GO" id="GO:0016094">
    <property type="term" value="P:polyprenol biosynthetic process"/>
    <property type="evidence" value="ECO:0007669"/>
    <property type="project" value="TreeGrafter"/>
</dbReference>
<dbReference type="InterPro" id="IPR036424">
    <property type="entry name" value="UPP_synth-like_sf"/>
</dbReference>